<evidence type="ECO:0000256" key="1">
    <source>
        <dbReference type="SAM" id="MobiDB-lite"/>
    </source>
</evidence>
<reference evidence="2" key="1">
    <citation type="submission" date="2021-01" db="EMBL/GenBank/DDBJ databases">
        <authorList>
            <consortium name="Genoscope - CEA"/>
            <person name="William W."/>
        </authorList>
    </citation>
    <scope>NUCLEOTIDE SEQUENCE</scope>
</reference>
<evidence type="ECO:0000313" key="2">
    <source>
        <dbReference type="EMBL" id="CAD8047574.1"/>
    </source>
</evidence>
<dbReference type="OrthoDB" id="27140at2759"/>
<dbReference type="Proteomes" id="UP000692954">
    <property type="component" value="Unassembled WGS sequence"/>
</dbReference>
<keyword evidence="3" id="KW-1185">Reference proteome</keyword>
<name>A0A8S1JX59_9CILI</name>
<sequence>MNQLMDSIQDLESLIGHDFNAICFNKQLINIDFSGFDTLNKECQLEFIGQRFNIWRLFFKQLRMNSLDIQKKDSFSQKIKKLTNFREIYKEFENKYLTTFNKTTQFKTEELTKKGPLGGLLGGQLEGGKQKQQNSNAIHNKQEMKWYE</sequence>
<organism evidence="2 3">
    <name type="scientific">Paramecium sonneborni</name>
    <dbReference type="NCBI Taxonomy" id="65129"/>
    <lineage>
        <taxon>Eukaryota</taxon>
        <taxon>Sar</taxon>
        <taxon>Alveolata</taxon>
        <taxon>Ciliophora</taxon>
        <taxon>Intramacronucleata</taxon>
        <taxon>Oligohymenophorea</taxon>
        <taxon>Peniculida</taxon>
        <taxon>Parameciidae</taxon>
        <taxon>Paramecium</taxon>
    </lineage>
</organism>
<dbReference type="AlphaFoldDB" id="A0A8S1JX59"/>
<proteinExistence type="predicted"/>
<protein>
    <submittedName>
        <fullName evidence="2">Uncharacterized protein</fullName>
    </submittedName>
</protein>
<dbReference type="EMBL" id="CAJJDN010000002">
    <property type="protein sequence ID" value="CAD8047574.1"/>
    <property type="molecule type" value="Genomic_DNA"/>
</dbReference>
<gene>
    <name evidence="2" type="ORF">PSON_ATCC_30995.1.T0020477</name>
</gene>
<feature type="region of interest" description="Disordered" evidence="1">
    <location>
        <begin position="123"/>
        <end position="148"/>
    </location>
</feature>
<evidence type="ECO:0000313" key="3">
    <source>
        <dbReference type="Proteomes" id="UP000692954"/>
    </source>
</evidence>
<comment type="caution">
    <text evidence="2">The sequence shown here is derived from an EMBL/GenBank/DDBJ whole genome shotgun (WGS) entry which is preliminary data.</text>
</comment>
<accession>A0A8S1JX59</accession>